<name>A0A382PVT1_9ZZZZ</name>
<gene>
    <name evidence="1" type="ORF">METZ01_LOCUS330180</name>
</gene>
<reference evidence="1" key="1">
    <citation type="submission" date="2018-05" db="EMBL/GenBank/DDBJ databases">
        <authorList>
            <person name="Lanie J.A."/>
            <person name="Ng W.-L."/>
            <person name="Kazmierczak K.M."/>
            <person name="Andrzejewski T.M."/>
            <person name="Davidsen T.M."/>
            <person name="Wayne K.J."/>
            <person name="Tettelin H."/>
            <person name="Glass J.I."/>
            <person name="Rusch D."/>
            <person name="Podicherti R."/>
            <person name="Tsui H.-C.T."/>
            <person name="Winkler M.E."/>
        </authorList>
    </citation>
    <scope>NUCLEOTIDE SEQUENCE</scope>
</reference>
<accession>A0A382PVT1</accession>
<evidence type="ECO:0000313" key="1">
    <source>
        <dbReference type="EMBL" id="SVC77326.1"/>
    </source>
</evidence>
<organism evidence="1">
    <name type="scientific">marine metagenome</name>
    <dbReference type="NCBI Taxonomy" id="408172"/>
    <lineage>
        <taxon>unclassified sequences</taxon>
        <taxon>metagenomes</taxon>
        <taxon>ecological metagenomes</taxon>
    </lineage>
</organism>
<protein>
    <submittedName>
        <fullName evidence="1">Uncharacterized protein</fullName>
    </submittedName>
</protein>
<proteinExistence type="predicted"/>
<dbReference type="AlphaFoldDB" id="A0A382PVT1"/>
<feature type="non-terminal residue" evidence="1">
    <location>
        <position position="1"/>
    </location>
</feature>
<sequence>GPPLAGKQRTSVMIQVAPYLAGSKPPQVKRLVPSVARYCVPRGGLLLRSDETFPYPF</sequence>
<dbReference type="EMBL" id="UINC01110067">
    <property type="protein sequence ID" value="SVC77326.1"/>
    <property type="molecule type" value="Genomic_DNA"/>
</dbReference>